<accession>A0A1V0SFR0</accession>
<dbReference type="EMBL" id="KY684104">
    <property type="protein sequence ID" value="ARF10566.1"/>
    <property type="molecule type" value="Genomic_DNA"/>
</dbReference>
<sequence>MTNYINKIELTIDNTLNDLFNVISSDEHFKNKIIKDHNMIKYQKDINKLIINFIKDLDKSSYGDIVGNYENIEVVENIIYRYICYYVFLNIGYFNLSRKELFFNNIIEFTKNQPTYPLKVKNFFNSESSNNIIKMVNMMNVLVSVLKADKATQDIILKNPENKATVNFINQIGLDFLMETCKLEKLDMDEFQQAHNLIKLLIILNIFVKNEKTVVFNIIEEQNKLSSKYQYINIVISKGDSLDYSMIESVLTPDQIKNGLADTIYEMIQQLLNSEIEKDISVNDKILGLINNNILVPISEDFLLYHKDTEKYEKLAITKKDKNTKLKYIVNKIDNVSEYYSKLTQNNEQLKKEIEENFYVPLEDKRAILINEFEEQNIIKKIEEHGRIVEENQELLNDLNTYRAYPYINFKTMGKLGFTLETTQTKNVLRDISFTYGKYTDNSNIVQSRVSLKKNNLNIVGFAIPVNNVILHCTQVKNFIDIRDVNFTKNNTKHKYKNGFDAVIHFLNNILGKNNKNEDYIKKTPSVFWFFDAEKDDIKLDSYIQTEKNDSSEKMRIITSNIYDKLVTIILKKLKNAITLRKELDLYEYKKLLQNVNDKIFEITDKTKDFTKLDNYAMKKIIKTPIVYDKKSDEIHGISDKSIKLIRLSDKQNEKIKILKISTENYEKQIDDNNKKNSMYNAICQHIITWEELVKLRNIKSIKFDDILYNFLYKYVIINHNNEYVCKSCGIMIDIKHYIMDVSFTQDNKPVSSFAPILQTPLEELEEYEKYSRSIFVIEKTLEKIGSILDINALALKSRTRTPVKMRIIKDCIDMVITHGKNLRNIYKERKKLILNKYGIDDNYTTLWHFDLENNIFVTSSSDSDKFKTVKRNNILVYLLLLTTIELSEHQILEISNSDKICNFNTYVKGGYKFFDNLKIISDNNKTIRPISDYPVLCYIIFMLACISYKFNMWLSTDIQEDTKKNKANKYFVFIKQIITTYVDLLNSILEINYSNEGNEYNKELLALETKIDKTIVKKRRILMNRSYNNIATNFMLKLTSLYQNINLFKKLDNLYGPKKMQIIQSSQTIESFSVPDKFLQLHHAGINDWKLPKSYKWFIPNKPFKINTINNISNLTNCDNEQASFHNWITENKNIKCSICKVFIKDLKIDNTITKRILDNYTINIIIQVLDKYCIINENNLKNISKHLYYFDKEKNTDVCSVCNHIKGNKSNKKVLETKFKELKMIKDSIKNKEDQNVKTIINKNYKKDKNKQNVIDELIKKYDANKKNSDLVFIDDFLTLLEGLIGKEIIINKQAINLRENVYIIDHDHLGNKLTKPIIIEDSNDKILSKKNHPYFKKNVIYYINNKLQVEIFYDDATLLLLGYREKSKDFITINKQVSLKIIFSIKHKLRYLGYDYYIYDIKNNNSINNDNGIKHNDITNVDEDNVKNAVNNISRNRIITLKKILSSISRYISKIKYNYENTNKTEVKQEKIFTEDEFIKLYMIKLKNVKFNNSEYNFFKKWNVISSEVIYQETNTDNIKIDLSKIYVNNIIPYDKSGNIILFYIITEFMNLININQEKFIKAEIAQFIVEMLNIMYNITNKEIEFKDYNIKKLLAFANSKVYLNDLSNNKEISGETTGIYDEYYDPDQEVSKESRRESEYDIEMSESIDMDGKIDYEVDY</sequence>
<proteinExistence type="predicted"/>
<reference evidence="2" key="1">
    <citation type="journal article" date="2017" name="Science">
        <title>Giant viruses with an expanded complement of translation system components.</title>
        <authorList>
            <person name="Schulz F."/>
            <person name="Yutin N."/>
            <person name="Ivanova N.N."/>
            <person name="Ortega D.R."/>
            <person name="Lee T.K."/>
            <person name="Vierheilig J."/>
            <person name="Daims H."/>
            <person name="Horn M."/>
            <person name="Wagner M."/>
            <person name="Jensen G.J."/>
            <person name="Kyrpides N.C."/>
            <person name="Koonin E.V."/>
            <person name="Woyke T."/>
        </authorList>
    </citation>
    <scope>NUCLEOTIDE SEQUENCE</scope>
    <source>
        <strain evidence="2">HKV1</strain>
    </source>
</reference>
<evidence type="ECO:0000313" key="2">
    <source>
        <dbReference type="EMBL" id="ARF10566.1"/>
    </source>
</evidence>
<name>A0A1V0SFR0_9VIRU</name>
<evidence type="ECO:0000256" key="1">
    <source>
        <dbReference type="SAM" id="MobiDB-lite"/>
    </source>
</evidence>
<gene>
    <name evidence="2" type="ORF">Hokovirus_2_93</name>
</gene>
<protein>
    <submittedName>
        <fullName evidence="2">Uncharacterized protein</fullName>
    </submittedName>
</protein>
<feature type="compositionally biased region" description="Basic and acidic residues" evidence="1">
    <location>
        <begin position="1633"/>
        <end position="1643"/>
    </location>
</feature>
<organism evidence="2">
    <name type="scientific">Hokovirus HKV1</name>
    <dbReference type="NCBI Taxonomy" id="1977638"/>
    <lineage>
        <taxon>Viruses</taxon>
        <taxon>Varidnaviria</taxon>
        <taxon>Bamfordvirae</taxon>
        <taxon>Nucleocytoviricota</taxon>
        <taxon>Megaviricetes</taxon>
        <taxon>Imitervirales</taxon>
        <taxon>Mimiviridae</taxon>
        <taxon>Klosneuvirinae</taxon>
        <taxon>Hokovirus</taxon>
    </lineage>
</organism>
<feature type="region of interest" description="Disordered" evidence="1">
    <location>
        <begin position="1629"/>
        <end position="1650"/>
    </location>
</feature>